<dbReference type="GO" id="GO:0046685">
    <property type="term" value="P:response to arsenic-containing substance"/>
    <property type="evidence" value="ECO:0007669"/>
    <property type="project" value="InterPro"/>
</dbReference>
<proteinExistence type="predicted"/>
<evidence type="ECO:0000313" key="4">
    <source>
        <dbReference type="Proteomes" id="UP000322619"/>
    </source>
</evidence>
<reference evidence="1 3" key="1">
    <citation type="submission" date="2015-09" db="EMBL/GenBank/DDBJ databases">
        <title>Genome sequence of Acetobacterium wieringae DSM 1911.</title>
        <authorList>
            <person name="Poehlein A."/>
            <person name="Bengelsdorf F.R."/>
            <person name="Schiel-Bengelsdorf B."/>
            <person name="Duerre P."/>
            <person name="Daniel R."/>
        </authorList>
    </citation>
    <scope>NUCLEOTIDE SEQUENCE [LARGE SCALE GENOMIC DNA]</scope>
    <source>
        <strain evidence="1 3">DSM 1911</strain>
    </source>
</reference>
<protein>
    <submittedName>
        <fullName evidence="1">Arsenical resistance operon trans-acting repressor ArsD</fullName>
    </submittedName>
    <submittedName>
        <fullName evidence="2">Arsenite efflux transporter metallochaperone ArsD</fullName>
    </submittedName>
</protein>
<dbReference type="InterPro" id="IPR010712">
    <property type="entry name" value="Arsenical-R_ArsD"/>
</dbReference>
<organism evidence="1 3">
    <name type="scientific">Acetobacterium wieringae</name>
    <dbReference type="NCBI Taxonomy" id="52694"/>
    <lineage>
        <taxon>Bacteria</taxon>
        <taxon>Bacillati</taxon>
        <taxon>Bacillota</taxon>
        <taxon>Clostridia</taxon>
        <taxon>Eubacteriales</taxon>
        <taxon>Eubacteriaceae</taxon>
        <taxon>Acetobacterium</taxon>
    </lineage>
</organism>
<accession>A0A1F2PHY7</accession>
<dbReference type="EMBL" id="LKEU01000031">
    <property type="protein sequence ID" value="OFV70341.1"/>
    <property type="molecule type" value="Genomic_DNA"/>
</dbReference>
<reference evidence="2 4" key="2">
    <citation type="submission" date="2019-08" db="EMBL/GenBank/DDBJ databases">
        <title>Isolation and enrichment of carboxydotrophic bacteria from anaerobic sludge for the production of bio-based chemicals from syngas.</title>
        <authorList>
            <person name="Antares A.L."/>
            <person name="Moreira J."/>
            <person name="Diender M."/>
            <person name="Parshina S.N."/>
            <person name="Stams A.J.M."/>
            <person name="Alves M."/>
            <person name="Alves J.I."/>
            <person name="Sousa D.Z."/>
        </authorList>
    </citation>
    <scope>NUCLEOTIDE SEQUENCE [LARGE SCALE GENOMIC DNA]</scope>
    <source>
        <strain evidence="2 4">JM</strain>
    </source>
</reference>
<dbReference type="RefSeq" id="WP_070371417.1">
    <property type="nucleotide sequence ID" value="NZ_JBCFAW010000001.1"/>
</dbReference>
<dbReference type="Proteomes" id="UP000176244">
    <property type="component" value="Unassembled WGS sequence"/>
</dbReference>
<evidence type="ECO:0000313" key="1">
    <source>
        <dbReference type="EMBL" id="OFV70341.1"/>
    </source>
</evidence>
<gene>
    <name evidence="1" type="primary">arsD_2</name>
    <name evidence="2" type="synonym">arsD</name>
    <name evidence="1" type="ORF">ACWI_21220</name>
    <name evidence="2" type="ORF">FXB42_09585</name>
</gene>
<comment type="caution">
    <text evidence="1">The sequence shown here is derived from an EMBL/GenBank/DDBJ whole genome shotgun (WGS) entry which is preliminary data.</text>
</comment>
<dbReference type="STRING" id="52694.ACWI_21220"/>
<dbReference type="NCBIfam" id="NF033727">
    <property type="entry name" value="chaperon_ArsD"/>
    <property type="match status" value="1"/>
</dbReference>
<sequence>MSKVEIYEPAMCCSTGVCGPGVDQELLRVATFLNELEGEGRKIIRYNLSSDPMAFVTNKEVNDIIANEGTEALPITVVDGEVRQKGTYPSNANFAEWAGMTREDIIKMVQKSQNTSSTGGCSCGGSGCC</sequence>
<dbReference type="EMBL" id="VSLA01000018">
    <property type="protein sequence ID" value="TYC85375.1"/>
    <property type="molecule type" value="Genomic_DNA"/>
</dbReference>
<evidence type="ECO:0000313" key="2">
    <source>
        <dbReference type="EMBL" id="TYC85375.1"/>
    </source>
</evidence>
<name>A0A1F2PHY7_9FIRM</name>
<dbReference type="OrthoDB" id="9801358at2"/>
<dbReference type="AlphaFoldDB" id="A0A1F2PHY7"/>
<dbReference type="Pfam" id="PF06953">
    <property type="entry name" value="ArsD"/>
    <property type="match status" value="1"/>
</dbReference>
<dbReference type="GO" id="GO:0003677">
    <property type="term" value="F:DNA binding"/>
    <property type="evidence" value="ECO:0007669"/>
    <property type="project" value="InterPro"/>
</dbReference>
<evidence type="ECO:0000313" key="3">
    <source>
        <dbReference type="Proteomes" id="UP000176244"/>
    </source>
</evidence>
<dbReference type="GO" id="GO:0045892">
    <property type="term" value="P:negative regulation of DNA-templated transcription"/>
    <property type="evidence" value="ECO:0007669"/>
    <property type="project" value="InterPro"/>
</dbReference>
<dbReference type="Gene3D" id="3.40.30.10">
    <property type="entry name" value="Glutaredoxin"/>
    <property type="match status" value="1"/>
</dbReference>
<dbReference type="Proteomes" id="UP000322619">
    <property type="component" value="Unassembled WGS sequence"/>
</dbReference>